<reference evidence="1 2" key="1">
    <citation type="journal article" date="2022" name="Hortic Res">
        <title>A haplotype resolved chromosomal level avocado genome allows analysis of novel avocado genes.</title>
        <authorList>
            <person name="Nath O."/>
            <person name="Fletcher S.J."/>
            <person name="Hayward A."/>
            <person name="Shaw L.M."/>
            <person name="Masouleh A.K."/>
            <person name="Furtado A."/>
            <person name="Henry R.J."/>
            <person name="Mitter N."/>
        </authorList>
    </citation>
    <scope>NUCLEOTIDE SEQUENCE [LARGE SCALE GENOMIC DNA]</scope>
    <source>
        <strain evidence="2">cv. Hass</strain>
    </source>
</reference>
<dbReference type="Proteomes" id="UP001234297">
    <property type="component" value="Chromosome 7"/>
</dbReference>
<accession>A0ACC2LEC2</accession>
<organism evidence="1 2">
    <name type="scientific">Persea americana</name>
    <name type="common">Avocado</name>
    <dbReference type="NCBI Taxonomy" id="3435"/>
    <lineage>
        <taxon>Eukaryota</taxon>
        <taxon>Viridiplantae</taxon>
        <taxon>Streptophyta</taxon>
        <taxon>Embryophyta</taxon>
        <taxon>Tracheophyta</taxon>
        <taxon>Spermatophyta</taxon>
        <taxon>Magnoliopsida</taxon>
        <taxon>Magnoliidae</taxon>
        <taxon>Laurales</taxon>
        <taxon>Lauraceae</taxon>
        <taxon>Persea</taxon>
    </lineage>
</organism>
<evidence type="ECO:0000313" key="1">
    <source>
        <dbReference type="EMBL" id="KAJ8631688.1"/>
    </source>
</evidence>
<proteinExistence type="predicted"/>
<keyword evidence="2" id="KW-1185">Reference proteome</keyword>
<protein>
    <submittedName>
        <fullName evidence="1">Uncharacterized protein</fullName>
    </submittedName>
</protein>
<gene>
    <name evidence="1" type="ORF">MRB53_025011</name>
</gene>
<name>A0ACC2LEC2_PERAE</name>
<sequence length="108" mass="11787">MPRGSGEAVRSLPRYARMHAVMSRYGDANEGRVSKNAYNRARRQRLKMDRAGMQPGSSGVGGPRGGLNLANEDHVDINHAEMMCDNDNLADGLHAEDDSHTDGSYAED</sequence>
<dbReference type="EMBL" id="CM056815">
    <property type="protein sequence ID" value="KAJ8631688.1"/>
    <property type="molecule type" value="Genomic_DNA"/>
</dbReference>
<comment type="caution">
    <text evidence="1">The sequence shown here is derived from an EMBL/GenBank/DDBJ whole genome shotgun (WGS) entry which is preliminary data.</text>
</comment>
<evidence type="ECO:0000313" key="2">
    <source>
        <dbReference type="Proteomes" id="UP001234297"/>
    </source>
</evidence>